<sequence>MTSRLVARLGLSAVVFVSACGQQPAPGAAPGSDPPAVAPADVARPDLVPDEHPGPFEATGFVLQDAGHGPQLCTGAIAASLPPQCWGTDLIGFDFSSLPAGSYESVSGSRYGDFVVTGVLQGEAIRLTAPARPAGPDDGPPPPEPSFASPCPEPAGGWRAPDPARATEEALQAAWVRAEAVEGYGLLWIDQSMLTPEEIAAEAVNDPLRYVLNVSTTGDLAEMEAAVRAVWGGALCVSAAAHSDAELTSARDALAEDELSGAGSALVDLQLDQLAGQVTATALLAREADQRRLDERFGVGVVRLSSVLRPPAG</sequence>
<feature type="region of interest" description="Disordered" evidence="1">
    <location>
        <begin position="24"/>
        <end position="60"/>
    </location>
</feature>
<keyword evidence="4" id="KW-1185">Reference proteome</keyword>
<name>A0ABP9HPL6_9ACTN</name>
<dbReference type="RefSeq" id="WP_345711829.1">
    <property type="nucleotide sequence ID" value="NZ_BAABIL010000200.1"/>
</dbReference>
<feature type="region of interest" description="Disordered" evidence="1">
    <location>
        <begin position="129"/>
        <end position="162"/>
    </location>
</feature>
<feature type="compositionally biased region" description="Basic and acidic residues" evidence="1">
    <location>
        <begin position="43"/>
        <end position="54"/>
    </location>
</feature>
<evidence type="ECO:0000256" key="2">
    <source>
        <dbReference type="SAM" id="SignalP"/>
    </source>
</evidence>
<dbReference type="PROSITE" id="PS51257">
    <property type="entry name" value="PROKAR_LIPOPROTEIN"/>
    <property type="match status" value="1"/>
</dbReference>
<comment type="caution">
    <text evidence="3">The sequence shown here is derived from an EMBL/GenBank/DDBJ whole genome shotgun (WGS) entry which is preliminary data.</text>
</comment>
<proteinExistence type="predicted"/>
<reference evidence="4" key="1">
    <citation type="journal article" date="2019" name="Int. J. Syst. Evol. Microbiol.">
        <title>The Global Catalogue of Microorganisms (GCM) 10K type strain sequencing project: providing services to taxonomists for standard genome sequencing and annotation.</title>
        <authorList>
            <consortium name="The Broad Institute Genomics Platform"/>
            <consortium name="The Broad Institute Genome Sequencing Center for Infectious Disease"/>
            <person name="Wu L."/>
            <person name="Ma J."/>
        </authorList>
    </citation>
    <scope>NUCLEOTIDE SEQUENCE [LARGE SCALE GENOMIC DNA]</scope>
    <source>
        <strain evidence="4">JCM 18126</strain>
    </source>
</reference>
<keyword evidence="2" id="KW-0732">Signal</keyword>
<feature type="signal peptide" evidence="2">
    <location>
        <begin position="1"/>
        <end position="19"/>
    </location>
</feature>
<evidence type="ECO:0000313" key="4">
    <source>
        <dbReference type="Proteomes" id="UP001501195"/>
    </source>
</evidence>
<dbReference type="EMBL" id="BAABIL010000200">
    <property type="protein sequence ID" value="GAA4974980.1"/>
    <property type="molecule type" value="Genomic_DNA"/>
</dbReference>
<organism evidence="3 4">
    <name type="scientific">Kineococcus glutinatus</name>
    <dbReference type="NCBI Taxonomy" id="1070872"/>
    <lineage>
        <taxon>Bacteria</taxon>
        <taxon>Bacillati</taxon>
        <taxon>Actinomycetota</taxon>
        <taxon>Actinomycetes</taxon>
        <taxon>Kineosporiales</taxon>
        <taxon>Kineosporiaceae</taxon>
        <taxon>Kineococcus</taxon>
    </lineage>
</organism>
<gene>
    <name evidence="3" type="ORF">GCM10023225_15080</name>
</gene>
<accession>A0ABP9HPL6</accession>
<dbReference type="Proteomes" id="UP001501195">
    <property type="component" value="Unassembled WGS sequence"/>
</dbReference>
<feature type="chain" id="PRO_5046809413" evidence="2">
    <location>
        <begin position="20"/>
        <end position="313"/>
    </location>
</feature>
<protein>
    <submittedName>
        <fullName evidence="3">Uncharacterized protein</fullName>
    </submittedName>
</protein>
<evidence type="ECO:0000313" key="3">
    <source>
        <dbReference type="EMBL" id="GAA4974980.1"/>
    </source>
</evidence>
<evidence type="ECO:0000256" key="1">
    <source>
        <dbReference type="SAM" id="MobiDB-lite"/>
    </source>
</evidence>